<dbReference type="VEuPathDB" id="MicrosporidiaDB:THOM_3069"/>
<dbReference type="PROSITE" id="PS50893">
    <property type="entry name" value="ABC_TRANSPORTER_2"/>
    <property type="match status" value="2"/>
</dbReference>
<evidence type="ECO:0000313" key="6">
    <source>
        <dbReference type="Proteomes" id="UP000011185"/>
    </source>
</evidence>
<sequence>MAPPAKINNFINPSMLKEYLKNLLNYPFTDNEEVQHALSAYFSHINIPLLEKDEPLPLDTPVSLHVNRSITSKKVPIADTYAVEEQTSNDMVMVDGPYTDIKIDNIDLHVDGRTLLKDGSLCLRRGLVYGLVGTNGVGKSTLLRWLKNRAFTSTYLVRQESAWTSAAPACDGTRCAAVDNAARITVKEYLKEYDECEATKMLVQFGFKELTKYVCELSGGWQKKLALLKALLSPTNLLLLDEPTNMLDLPSIDFLERALAKTNKTVLVVSHDIAFLNSTCKFIIRMKDGLRVYKGNYDEYERLAALERANAEREYEKNEDTRRRMQLFVDRFRCNAKRAGMVQSRLKTMARMDTVQLENADRQIVVRIAGGMKGEIVRAEGVDVRYGGDSHSRSTNCSCTPHNPYIFKNLNMIIKGDSKILVVGPNGAGKSTLLKTLLHSTSVSRHPSLKISYFSQHHAHNFAPTERVLPYLLTSTRQPESAVRAVLASLNLKKDYQFVSSLSGGQKTRLMLAKLSLDNPDLLLLDEPTNHLDIGSIVALRNAIREYKGAVVCVSHDLWFVNGLFTDLYVVDGGLRYFRGTVEDYKRGLWSKE</sequence>
<dbReference type="OMA" id="CTHIADI"/>
<dbReference type="OrthoDB" id="2110130at2759"/>
<evidence type="ECO:0000256" key="1">
    <source>
        <dbReference type="ARBA" id="ARBA00022737"/>
    </source>
</evidence>
<keyword evidence="1" id="KW-0677">Repeat</keyword>
<dbReference type="Gene3D" id="3.40.50.300">
    <property type="entry name" value="P-loop containing nucleotide triphosphate hydrolases"/>
    <property type="match status" value="2"/>
</dbReference>
<dbReference type="HOGENOM" id="CLU_000604_36_6_1"/>
<dbReference type="EMBL" id="JH994086">
    <property type="protein sequence ID" value="ELQ74018.1"/>
    <property type="molecule type" value="Genomic_DNA"/>
</dbReference>
<name>L7JRB8_TRAHO</name>
<evidence type="ECO:0000259" key="4">
    <source>
        <dbReference type="PROSITE" id="PS50893"/>
    </source>
</evidence>
<dbReference type="GO" id="GO:0016887">
    <property type="term" value="F:ATP hydrolysis activity"/>
    <property type="evidence" value="ECO:0007669"/>
    <property type="project" value="InterPro"/>
</dbReference>
<dbReference type="STRING" id="72359.L7JRB8"/>
<proteinExistence type="predicted"/>
<dbReference type="InterPro" id="IPR050611">
    <property type="entry name" value="ABCF"/>
</dbReference>
<evidence type="ECO:0000256" key="2">
    <source>
        <dbReference type="ARBA" id="ARBA00022741"/>
    </source>
</evidence>
<evidence type="ECO:0000313" key="5">
    <source>
        <dbReference type="EMBL" id="ELQ74018.1"/>
    </source>
</evidence>
<dbReference type="PANTHER" id="PTHR19211">
    <property type="entry name" value="ATP-BINDING TRANSPORT PROTEIN-RELATED"/>
    <property type="match status" value="1"/>
</dbReference>
<dbReference type="Proteomes" id="UP000011185">
    <property type="component" value="Unassembled WGS sequence"/>
</dbReference>
<keyword evidence="3" id="KW-0067">ATP-binding</keyword>
<protein>
    <submittedName>
        <fullName evidence="5">ATPase component of ABC transporter</fullName>
        <ecNumber evidence="5">3.6.3.41</ecNumber>
    </submittedName>
</protein>
<organism evidence="5 6">
    <name type="scientific">Trachipleistophora hominis</name>
    <name type="common">Microsporidian parasite</name>
    <dbReference type="NCBI Taxonomy" id="72359"/>
    <lineage>
        <taxon>Eukaryota</taxon>
        <taxon>Fungi</taxon>
        <taxon>Fungi incertae sedis</taxon>
        <taxon>Microsporidia</taxon>
        <taxon>Pleistophoridae</taxon>
        <taxon>Trachipleistophora</taxon>
    </lineage>
</organism>
<accession>L7JRB8</accession>
<dbReference type="InterPro" id="IPR032781">
    <property type="entry name" value="ABC_tran_Xtn"/>
</dbReference>
<dbReference type="InterPro" id="IPR003439">
    <property type="entry name" value="ABC_transporter-like_ATP-bd"/>
</dbReference>
<dbReference type="InParanoid" id="L7JRB8"/>
<dbReference type="AlphaFoldDB" id="L7JRB8"/>
<gene>
    <name evidence="5" type="ORF">THOM_3069</name>
</gene>
<dbReference type="PROSITE" id="PS00211">
    <property type="entry name" value="ABC_TRANSPORTER_1"/>
    <property type="match status" value="2"/>
</dbReference>
<feature type="domain" description="ABC transporter" evidence="4">
    <location>
        <begin position="101"/>
        <end position="313"/>
    </location>
</feature>
<dbReference type="GO" id="GO:0005524">
    <property type="term" value="F:ATP binding"/>
    <property type="evidence" value="ECO:0007669"/>
    <property type="project" value="UniProtKB-KW"/>
</dbReference>
<dbReference type="InterPro" id="IPR003593">
    <property type="entry name" value="AAA+_ATPase"/>
</dbReference>
<dbReference type="PANTHER" id="PTHR19211:SF14">
    <property type="entry name" value="ATP-BINDING CASSETTE SUB-FAMILY F MEMBER 1"/>
    <property type="match status" value="1"/>
</dbReference>
<dbReference type="InterPro" id="IPR027417">
    <property type="entry name" value="P-loop_NTPase"/>
</dbReference>
<reference evidence="5 6" key="1">
    <citation type="journal article" date="2012" name="PLoS Pathog.">
        <title>The genome of the obligate intracellular parasite Trachipleistophora hominis: new insights into microsporidian genome dynamics and reductive evolution.</title>
        <authorList>
            <person name="Heinz E."/>
            <person name="Williams T.A."/>
            <person name="Nakjang S."/>
            <person name="Noel C.J."/>
            <person name="Swan D.C."/>
            <person name="Goldberg A.V."/>
            <person name="Harris S.R."/>
            <person name="Weinmaier T."/>
            <person name="Markert S."/>
            <person name="Becher D."/>
            <person name="Bernhardt J."/>
            <person name="Dagan T."/>
            <person name="Hacker C."/>
            <person name="Lucocq J.M."/>
            <person name="Schweder T."/>
            <person name="Rattei T."/>
            <person name="Hall N."/>
            <person name="Hirt R.P."/>
            <person name="Embley T.M."/>
        </authorList>
    </citation>
    <scope>NUCLEOTIDE SEQUENCE [LARGE SCALE GENOMIC DNA]</scope>
</reference>
<dbReference type="EC" id="3.6.3.41" evidence="5"/>
<dbReference type="Pfam" id="PF00005">
    <property type="entry name" value="ABC_tran"/>
    <property type="match status" value="2"/>
</dbReference>
<keyword evidence="2" id="KW-0547">Nucleotide-binding</keyword>
<dbReference type="CDD" id="cd03221">
    <property type="entry name" value="ABCF_EF-3"/>
    <property type="match status" value="1"/>
</dbReference>
<keyword evidence="5" id="KW-0378">Hydrolase</keyword>
<dbReference type="InterPro" id="IPR017871">
    <property type="entry name" value="ABC_transporter-like_CS"/>
</dbReference>
<evidence type="ECO:0000256" key="3">
    <source>
        <dbReference type="ARBA" id="ARBA00022840"/>
    </source>
</evidence>
<dbReference type="SUPFAM" id="SSF52540">
    <property type="entry name" value="P-loop containing nucleoside triphosphate hydrolases"/>
    <property type="match status" value="2"/>
</dbReference>
<dbReference type="SMART" id="SM00382">
    <property type="entry name" value="AAA"/>
    <property type="match status" value="2"/>
</dbReference>
<feature type="domain" description="ABC transporter" evidence="4">
    <location>
        <begin position="392"/>
        <end position="593"/>
    </location>
</feature>
<dbReference type="Pfam" id="PF12848">
    <property type="entry name" value="ABC_tran_Xtn"/>
    <property type="match status" value="1"/>
</dbReference>
<keyword evidence="6" id="KW-1185">Reference proteome</keyword>
<dbReference type="FunCoup" id="L7JRB8">
    <property type="interactions" value="260"/>
</dbReference>